<feature type="compositionally biased region" description="Polar residues" evidence="1">
    <location>
        <begin position="139"/>
        <end position="152"/>
    </location>
</feature>
<evidence type="ECO:0000256" key="1">
    <source>
        <dbReference type="SAM" id="MobiDB-lite"/>
    </source>
</evidence>
<sequence>MSIKARGRAESQDGCHGNCTQRSHQLLENYPKARFCPKHGYTYSSSNQQIHRGRLRGGLLQSRRGLRSLPTPHFASMPSSKALSVGRFLKIARQVEAHRATISTSPVHAAKRITHGGISSGFSPKSTPSSERSSPKPLDSSSFRRVVSSLNC</sequence>
<protein>
    <submittedName>
        <fullName evidence="2">Uncharacterized protein</fullName>
    </submittedName>
</protein>
<dbReference type="Proteomes" id="UP000314294">
    <property type="component" value="Unassembled WGS sequence"/>
</dbReference>
<reference evidence="2 3" key="1">
    <citation type="submission" date="2019-03" db="EMBL/GenBank/DDBJ databases">
        <title>First draft genome of Liparis tanakae, snailfish: a comprehensive survey of snailfish specific genes.</title>
        <authorList>
            <person name="Kim W."/>
            <person name="Song I."/>
            <person name="Jeong J.-H."/>
            <person name="Kim D."/>
            <person name="Kim S."/>
            <person name="Ryu S."/>
            <person name="Song J.Y."/>
            <person name="Lee S.K."/>
        </authorList>
    </citation>
    <scope>NUCLEOTIDE SEQUENCE [LARGE SCALE GENOMIC DNA]</scope>
    <source>
        <tissue evidence="2">Muscle</tissue>
    </source>
</reference>
<gene>
    <name evidence="2" type="ORF">EYF80_016844</name>
</gene>
<keyword evidence="3" id="KW-1185">Reference proteome</keyword>
<feature type="compositionally biased region" description="Low complexity" evidence="1">
    <location>
        <begin position="120"/>
        <end position="137"/>
    </location>
</feature>
<organism evidence="2 3">
    <name type="scientific">Liparis tanakae</name>
    <name type="common">Tanaka's snailfish</name>
    <dbReference type="NCBI Taxonomy" id="230148"/>
    <lineage>
        <taxon>Eukaryota</taxon>
        <taxon>Metazoa</taxon>
        <taxon>Chordata</taxon>
        <taxon>Craniata</taxon>
        <taxon>Vertebrata</taxon>
        <taxon>Euteleostomi</taxon>
        <taxon>Actinopterygii</taxon>
        <taxon>Neopterygii</taxon>
        <taxon>Teleostei</taxon>
        <taxon>Neoteleostei</taxon>
        <taxon>Acanthomorphata</taxon>
        <taxon>Eupercaria</taxon>
        <taxon>Perciformes</taxon>
        <taxon>Cottioidei</taxon>
        <taxon>Cottales</taxon>
        <taxon>Liparidae</taxon>
        <taxon>Liparis</taxon>
    </lineage>
</organism>
<proteinExistence type="predicted"/>
<name>A0A4Z2I624_9TELE</name>
<dbReference type="AlphaFoldDB" id="A0A4Z2I624"/>
<evidence type="ECO:0000313" key="3">
    <source>
        <dbReference type="Proteomes" id="UP000314294"/>
    </source>
</evidence>
<evidence type="ECO:0000313" key="2">
    <source>
        <dbReference type="EMBL" id="TNN72915.1"/>
    </source>
</evidence>
<feature type="region of interest" description="Disordered" evidence="1">
    <location>
        <begin position="103"/>
        <end position="152"/>
    </location>
</feature>
<dbReference type="EMBL" id="SRLO01000131">
    <property type="protein sequence ID" value="TNN72915.1"/>
    <property type="molecule type" value="Genomic_DNA"/>
</dbReference>
<accession>A0A4Z2I624</accession>
<comment type="caution">
    <text evidence="2">The sequence shown here is derived from an EMBL/GenBank/DDBJ whole genome shotgun (WGS) entry which is preliminary data.</text>
</comment>